<gene>
    <name evidence="1" type="ORF">B0T10DRAFT_297393</name>
</gene>
<dbReference type="EMBL" id="JAGPYM010000077">
    <property type="protein sequence ID" value="KAH6869235.1"/>
    <property type="molecule type" value="Genomic_DNA"/>
</dbReference>
<reference evidence="1 2" key="1">
    <citation type="journal article" date="2021" name="Nat. Commun.">
        <title>Genetic determinants of endophytism in the Arabidopsis root mycobiome.</title>
        <authorList>
            <person name="Mesny F."/>
            <person name="Miyauchi S."/>
            <person name="Thiergart T."/>
            <person name="Pickel B."/>
            <person name="Atanasova L."/>
            <person name="Karlsson M."/>
            <person name="Huettel B."/>
            <person name="Barry K.W."/>
            <person name="Haridas S."/>
            <person name="Chen C."/>
            <person name="Bauer D."/>
            <person name="Andreopoulos W."/>
            <person name="Pangilinan J."/>
            <person name="LaButti K."/>
            <person name="Riley R."/>
            <person name="Lipzen A."/>
            <person name="Clum A."/>
            <person name="Drula E."/>
            <person name="Henrissat B."/>
            <person name="Kohler A."/>
            <person name="Grigoriev I.V."/>
            <person name="Martin F.M."/>
            <person name="Hacquard S."/>
        </authorList>
    </citation>
    <scope>NUCLEOTIDE SEQUENCE [LARGE SCALE GENOMIC DNA]</scope>
    <source>
        <strain evidence="1 2">MPI-CAGE-CH-0241</strain>
    </source>
</reference>
<dbReference type="AlphaFoldDB" id="A0A9P9AJL0"/>
<organism evidence="1 2">
    <name type="scientific">Thelonectria olida</name>
    <dbReference type="NCBI Taxonomy" id="1576542"/>
    <lineage>
        <taxon>Eukaryota</taxon>
        <taxon>Fungi</taxon>
        <taxon>Dikarya</taxon>
        <taxon>Ascomycota</taxon>
        <taxon>Pezizomycotina</taxon>
        <taxon>Sordariomycetes</taxon>
        <taxon>Hypocreomycetidae</taxon>
        <taxon>Hypocreales</taxon>
        <taxon>Nectriaceae</taxon>
        <taxon>Thelonectria</taxon>
    </lineage>
</organism>
<name>A0A9P9AJL0_9HYPO</name>
<comment type="caution">
    <text evidence="1">The sequence shown here is derived from an EMBL/GenBank/DDBJ whole genome shotgun (WGS) entry which is preliminary data.</text>
</comment>
<dbReference type="OrthoDB" id="5228066at2759"/>
<proteinExistence type="predicted"/>
<sequence>MTKITKVKLARTTDEELLEECKNEMQCGDCDITWINPPKGTRIQPPANTVVVVVDVPENKGAIRVFKTGTDKHLGTVGTEDAGYMVVVPWDNSWWFRVSGSLTVGYIVLAE</sequence>
<evidence type="ECO:0000313" key="2">
    <source>
        <dbReference type="Proteomes" id="UP000777438"/>
    </source>
</evidence>
<protein>
    <submittedName>
        <fullName evidence="1">Uncharacterized protein</fullName>
    </submittedName>
</protein>
<keyword evidence="2" id="KW-1185">Reference proteome</keyword>
<evidence type="ECO:0000313" key="1">
    <source>
        <dbReference type="EMBL" id="KAH6869235.1"/>
    </source>
</evidence>
<accession>A0A9P9AJL0</accession>
<dbReference type="Proteomes" id="UP000777438">
    <property type="component" value="Unassembled WGS sequence"/>
</dbReference>